<feature type="transmembrane region" description="Helical" evidence="1">
    <location>
        <begin position="12"/>
        <end position="30"/>
    </location>
</feature>
<evidence type="ECO:0008006" key="5">
    <source>
        <dbReference type="Google" id="ProtNLM"/>
    </source>
</evidence>
<proteinExistence type="predicted"/>
<keyword evidence="1" id="KW-1133">Transmembrane helix</keyword>
<feature type="transmembrane region" description="Helical" evidence="1">
    <location>
        <begin position="180"/>
        <end position="202"/>
    </location>
</feature>
<feature type="transmembrane region" description="Helical" evidence="1">
    <location>
        <begin position="140"/>
        <end position="159"/>
    </location>
</feature>
<feature type="transmembrane region" description="Helical" evidence="1">
    <location>
        <begin position="86"/>
        <end position="104"/>
    </location>
</feature>
<evidence type="ECO:0000313" key="4">
    <source>
        <dbReference type="Proteomes" id="UP000508034"/>
    </source>
</evidence>
<feature type="transmembrane region" description="Helical" evidence="1">
    <location>
        <begin position="222"/>
        <end position="240"/>
    </location>
</feature>
<keyword evidence="2" id="KW-0614">Plasmid</keyword>
<reference evidence="2" key="1">
    <citation type="journal article" date="2017" name="Res. Microbiol.">
        <title>Comparative genomics of extrachromosomal elements in Bacillus thuringiensis subsp. israelensis.</title>
        <authorList>
            <person name="Bolotin A."/>
            <person name="Gillis A."/>
            <person name="Sanchis V."/>
            <person name="Nielsen-LeRoux C."/>
            <person name="Mahillon J."/>
            <person name="Lereclus D."/>
            <person name="Sorokin A."/>
        </authorList>
    </citation>
    <scope>NUCLEOTIDE SEQUENCE</scope>
    <source>
        <strain evidence="2">AM65-52</strain>
        <plasmid evidence="2">pAM65-52-1-360K</plasmid>
    </source>
</reference>
<organism evidence="2">
    <name type="scientific">Bacillus thuringiensis subsp. israelensis</name>
    <dbReference type="NCBI Taxonomy" id="1430"/>
    <lineage>
        <taxon>Bacteria</taxon>
        <taxon>Bacillati</taxon>
        <taxon>Bacillota</taxon>
        <taxon>Bacilli</taxon>
        <taxon>Bacillales</taxon>
        <taxon>Bacillaceae</taxon>
        <taxon>Bacillus</taxon>
        <taxon>Bacillus cereus group</taxon>
    </lineage>
</organism>
<name>A0A1L2Z065_BACTI</name>
<dbReference type="EMBL" id="CAAKHA010000029">
    <property type="protein sequence ID" value="VIJ07992.1"/>
    <property type="molecule type" value="Genomic_DNA"/>
</dbReference>
<dbReference type="Proteomes" id="UP000508034">
    <property type="component" value="Unassembled WGS sequence"/>
</dbReference>
<accession>A0A1L2Z065</accession>
<protein>
    <recommendedName>
        <fullName evidence="5">YwiC-like family protein</fullName>
    </recommendedName>
</protein>
<reference evidence="3 4" key="2">
    <citation type="submission" date="2019-04" db="EMBL/GenBank/DDBJ databases">
        <authorList>
            <person name="Patino-Navarrete R."/>
            <person name="Patino Navarrete R."/>
        </authorList>
    </citation>
    <scope>NUCLEOTIDE SEQUENCE [LARGE SCALE GENOMIC DNA]</scope>
    <source>
        <strain evidence="3">Bacillus thuringiensis strain AR23</strain>
    </source>
</reference>
<keyword evidence="1" id="KW-0472">Membrane</keyword>
<sequence>MKLIIPKQHGAWGMLLIPFVLGILTGKWTWYHIPLFLAWFFVYLATYPLLMYVKQPRKKYYLYYFFLYFGEACICTAIALSYEWRIVYFSIIMLPFFCINIYFSSKKNERALLNDVCAILLFCIGGIISYYFTMKTVDKNILIIATITFLYFIGSTFYVKTMIREKKNPTYRILSWWYHLSLVIVTLILSPTITIIFIPSLIRSIVLYGRNISILKVGILESINAIYVFITTIIVFKYFVS</sequence>
<evidence type="ECO:0000313" key="2">
    <source>
        <dbReference type="EMBL" id="APF32464.1"/>
    </source>
</evidence>
<dbReference type="EMBL" id="CP013276">
    <property type="protein sequence ID" value="APF32464.1"/>
    <property type="molecule type" value="Genomic_DNA"/>
</dbReference>
<dbReference type="InterPro" id="IPR025576">
    <property type="entry name" value="YwiC"/>
</dbReference>
<feature type="transmembrane region" description="Helical" evidence="1">
    <location>
        <begin position="36"/>
        <end position="53"/>
    </location>
</feature>
<dbReference type="Pfam" id="PF14256">
    <property type="entry name" value="YwiC"/>
    <property type="match status" value="1"/>
</dbReference>
<feature type="transmembrane region" description="Helical" evidence="1">
    <location>
        <begin position="60"/>
        <end position="80"/>
    </location>
</feature>
<gene>
    <name evidence="2" type="ORF">ATN07_28545</name>
    <name evidence="3" type="ORF">BTAR23_AR23_06074</name>
</gene>
<dbReference type="AlphaFoldDB" id="A0A1L2Z065"/>
<feature type="transmembrane region" description="Helical" evidence="1">
    <location>
        <begin position="116"/>
        <end position="134"/>
    </location>
</feature>
<evidence type="ECO:0000256" key="1">
    <source>
        <dbReference type="SAM" id="Phobius"/>
    </source>
</evidence>
<dbReference type="RefSeq" id="WP_000766864.1">
    <property type="nucleotide sequence ID" value="NZ_CAAKHA010000029.1"/>
</dbReference>
<geneLocation type="plasmid" evidence="2">
    <name>pAM65-52-1-360K</name>
</geneLocation>
<keyword evidence="1" id="KW-0812">Transmembrane</keyword>
<evidence type="ECO:0000313" key="3">
    <source>
        <dbReference type="EMBL" id="VIJ07992.1"/>
    </source>
</evidence>